<feature type="region of interest" description="Disordered" evidence="3">
    <location>
        <begin position="84"/>
        <end position="123"/>
    </location>
</feature>
<dbReference type="InterPro" id="IPR023795">
    <property type="entry name" value="Serpin_CS"/>
</dbReference>
<accession>B9F9P0</accession>
<dbReference type="Pfam" id="PF00079">
    <property type="entry name" value="Serpin"/>
    <property type="match status" value="1"/>
</dbReference>
<dbReference type="EMBL" id="CM000140">
    <property type="protein sequence ID" value="EEE59488.1"/>
    <property type="molecule type" value="Genomic_DNA"/>
</dbReference>
<proteinExistence type="inferred from homology"/>
<reference evidence="5" key="2">
    <citation type="submission" date="2008-12" db="EMBL/GenBank/DDBJ databases">
        <title>Improved gene annotation of the rice (Oryza sativa) genomes.</title>
        <authorList>
            <person name="Wang J."/>
            <person name="Li R."/>
            <person name="Fan W."/>
            <person name="Huang Q."/>
            <person name="Zhang J."/>
            <person name="Zhou Y."/>
            <person name="Hu Y."/>
            <person name="Zi S."/>
            <person name="Li J."/>
            <person name="Ni P."/>
            <person name="Zheng H."/>
            <person name="Zhang Y."/>
            <person name="Zhao M."/>
            <person name="Hao Q."/>
            <person name="McDermott J."/>
            <person name="Samudrala R."/>
            <person name="Kristiansen K."/>
            <person name="Wong G.K.-S."/>
        </authorList>
    </citation>
    <scope>NUCLEOTIDE SEQUENCE</scope>
</reference>
<comment type="similarity">
    <text evidence="1 2">Belongs to the serpin family.</text>
</comment>
<dbReference type="InterPro" id="IPR036186">
    <property type="entry name" value="Serpin_sf"/>
</dbReference>
<dbReference type="PROSITE" id="PS00284">
    <property type="entry name" value="SERPIN"/>
    <property type="match status" value="1"/>
</dbReference>
<dbReference type="PANTHER" id="PTHR11461">
    <property type="entry name" value="SERINE PROTEASE INHIBITOR, SERPIN"/>
    <property type="match status" value="1"/>
</dbReference>
<dbReference type="Proteomes" id="UP000007752">
    <property type="component" value="Chromosome 3"/>
</dbReference>
<dbReference type="InterPro" id="IPR042178">
    <property type="entry name" value="Serpin_sf_1"/>
</dbReference>
<feature type="domain" description="Serpin" evidence="4">
    <location>
        <begin position="15"/>
        <end position="400"/>
    </location>
</feature>
<dbReference type="InterPro" id="IPR042185">
    <property type="entry name" value="Serpin_sf_2"/>
</dbReference>
<sequence>MAADLRVSIAHQTSFALRLAAALSSPAHPAGGAGRNVAFSPLSLHVALSLVAAGAGGATRDQLASALGGPGSAEGLHAFARAAGAAPSSPTLPAPAARASPSPTASSSTRRCRSRKPSVTSPWATYSSSRHYHHAAMQSCSCEIRAAEVASQVNSWVEKVTSGLIKEILPPGSVDHTTRLVLGNALYFKGAWTEKFDASKTKDGEFHLLDGKSVQAPFMSTSKKQYILSYDNLKVLKLPYQQGGDKRQFSMYILLPEAQDGLWSLAEKLNSEPEFLEKHIPTRQVTVGQFKLPKFKISFGFEASDLLKSLGLHLPFSSEADLTEMVDSPEGKNLFVSSVFHKSFVEVNEEGTEAAAATAAVITLRSAPIAEDFVADHPFLFLIQEDMTGVVLFVGHVVNPLLAA</sequence>
<dbReference type="MEROPS" id="I04.032"/>
<feature type="compositionally biased region" description="Low complexity" evidence="3">
    <location>
        <begin position="84"/>
        <end position="109"/>
    </location>
</feature>
<dbReference type="Gene3D" id="3.30.497.10">
    <property type="entry name" value="Antithrombin, subunit I, domain 2"/>
    <property type="match status" value="1"/>
</dbReference>
<dbReference type="AlphaFoldDB" id="B9F9P0"/>
<evidence type="ECO:0000256" key="2">
    <source>
        <dbReference type="RuleBase" id="RU000411"/>
    </source>
</evidence>
<dbReference type="SMART" id="SM00093">
    <property type="entry name" value="SERPIN"/>
    <property type="match status" value="1"/>
</dbReference>
<dbReference type="CDD" id="cd02043">
    <property type="entry name" value="serpinP_plants"/>
    <property type="match status" value="1"/>
</dbReference>
<reference evidence="5" key="1">
    <citation type="journal article" date="2005" name="PLoS Biol.">
        <title>The genomes of Oryza sativa: a history of duplications.</title>
        <authorList>
            <person name="Yu J."/>
            <person name="Wang J."/>
            <person name="Lin W."/>
            <person name="Li S."/>
            <person name="Li H."/>
            <person name="Zhou J."/>
            <person name="Ni P."/>
            <person name="Dong W."/>
            <person name="Hu S."/>
            <person name="Zeng C."/>
            <person name="Zhang J."/>
            <person name="Zhang Y."/>
            <person name="Li R."/>
            <person name="Xu Z."/>
            <person name="Li S."/>
            <person name="Li X."/>
            <person name="Zheng H."/>
            <person name="Cong L."/>
            <person name="Lin L."/>
            <person name="Yin J."/>
            <person name="Geng J."/>
            <person name="Li G."/>
            <person name="Shi J."/>
            <person name="Liu J."/>
            <person name="Lv H."/>
            <person name="Li J."/>
            <person name="Wang J."/>
            <person name="Deng Y."/>
            <person name="Ran L."/>
            <person name="Shi X."/>
            <person name="Wang X."/>
            <person name="Wu Q."/>
            <person name="Li C."/>
            <person name="Ren X."/>
            <person name="Wang J."/>
            <person name="Wang X."/>
            <person name="Li D."/>
            <person name="Liu D."/>
            <person name="Zhang X."/>
            <person name="Ji Z."/>
            <person name="Zhao W."/>
            <person name="Sun Y."/>
            <person name="Zhang Z."/>
            <person name="Bao J."/>
            <person name="Han Y."/>
            <person name="Dong L."/>
            <person name="Ji J."/>
            <person name="Chen P."/>
            <person name="Wu S."/>
            <person name="Liu J."/>
            <person name="Xiao Y."/>
            <person name="Bu D."/>
            <person name="Tan J."/>
            <person name="Yang L."/>
            <person name="Ye C."/>
            <person name="Zhang J."/>
            <person name="Xu J."/>
            <person name="Zhou Y."/>
            <person name="Yu Y."/>
            <person name="Zhang B."/>
            <person name="Zhuang S."/>
            <person name="Wei H."/>
            <person name="Liu B."/>
            <person name="Lei M."/>
            <person name="Yu H."/>
            <person name="Li Y."/>
            <person name="Xu H."/>
            <person name="Wei S."/>
            <person name="He X."/>
            <person name="Fang L."/>
            <person name="Zhang Z."/>
            <person name="Zhang Y."/>
            <person name="Huang X."/>
            <person name="Su Z."/>
            <person name="Tong W."/>
            <person name="Li J."/>
            <person name="Tong Z."/>
            <person name="Li S."/>
            <person name="Ye J."/>
            <person name="Wang L."/>
            <person name="Fang L."/>
            <person name="Lei T."/>
            <person name="Chen C."/>
            <person name="Chen H."/>
            <person name="Xu Z."/>
            <person name="Li H."/>
            <person name="Huang H."/>
            <person name="Zhang F."/>
            <person name="Xu H."/>
            <person name="Li N."/>
            <person name="Zhao C."/>
            <person name="Li S."/>
            <person name="Dong L."/>
            <person name="Huang Y."/>
            <person name="Li L."/>
            <person name="Xi Y."/>
            <person name="Qi Q."/>
            <person name="Li W."/>
            <person name="Zhang B."/>
            <person name="Hu W."/>
            <person name="Zhang Y."/>
            <person name="Tian X."/>
            <person name="Jiao Y."/>
            <person name="Liang X."/>
            <person name="Jin J."/>
            <person name="Gao L."/>
            <person name="Zheng W."/>
            <person name="Hao B."/>
            <person name="Liu S."/>
            <person name="Wang W."/>
            <person name="Yuan L."/>
            <person name="Cao M."/>
            <person name="McDermott J."/>
            <person name="Samudrala R."/>
            <person name="Wang J."/>
            <person name="Wong G.K."/>
            <person name="Yang H."/>
        </authorList>
    </citation>
    <scope>NUCLEOTIDE SEQUENCE [LARGE SCALE GENOMIC DNA]</scope>
</reference>
<organism evidence="5">
    <name type="scientific">Oryza sativa subsp. japonica</name>
    <name type="common">Rice</name>
    <dbReference type="NCBI Taxonomy" id="39947"/>
    <lineage>
        <taxon>Eukaryota</taxon>
        <taxon>Viridiplantae</taxon>
        <taxon>Streptophyta</taxon>
        <taxon>Embryophyta</taxon>
        <taxon>Tracheophyta</taxon>
        <taxon>Spermatophyta</taxon>
        <taxon>Magnoliopsida</taxon>
        <taxon>Liliopsida</taxon>
        <taxon>Poales</taxon>
        <taxon>Poaceae</taxon>
        <taxon>BOP clade</taxon>
        <taxon>Oryzoideae</taxon>
        <taxon>Oryzeae</taxon>
        <taxon>Oryzinae</taxon>
        <taxon>Oryza</taxon>
        <taxon>Oryza sativa</taxon>
    </lineage>
</organism>
<protein>
    <recommendedName>
        <fullName evidence="4">Serpin domain-containing protein</fullName>
    </recommendedName>
</protein>
<evidence type="ECO:0000313" key="5">
    <source>
        <dbReference type="EMBL" id="EEE59488.1"/>
    </source>
</evidence>
<evidence type="ECO:0000256" key="1">
    <source>
        <dbReference type="ARBA" id="ARBA00009500"/>
    </source>
</evidence>
<dbReference type="GO" id="GO:0004867">
    <property type="term" value="F:serine-type endopeptidase inhibitor activity"/>
    <property type="evidence" value="ECO:0007669"/>
    <property type="project" value="InterPro"/>
</dbReference>
<dbReference type="SUPFAM" id="SSF56574">
    <property type="entry name" value="Serpins"/>
    <property type="match status" value="1"/>
</dbReference>
<evidence type="ECO:0000256" key="3">
    <source>
        <dbReference type="SAM" id="MobiDB-lite"/>
    </source>
</evidence>
<gene>
    <name evidence="5" type="ORF">OsJ_11711</name>
</gene>
<evidence type="ECO:0000259" key="4">
    <source>
        <dbReference type="SMART" id="SM00093"/>
    </source>
</evidence>
<dbReference type="InterPro" id="IPR000215">
    <property type="entry name" value="Serpin_fam"/>
</dbReference>
<name>B9F9P0_ORYSJ</name>
<dbReference type="InterPro" id="IPR023796">
    <property type="entry name" value="Serpin_dom"/>
</dbReference>
<dbReference type="GO" id="GO:0005615">
    <property type="term" value="C:extracellular space"/>
    <property type="evidence" value="ECO:0007669"/>
    <property type="project" value="InterPro"/>
</dbReference>
<dbReference type="Gene3D" id="2.30.39.10">
    <property type="entry name" value="Alpha-1-antitrypsin, domain 1"/>
    <property type="match status" value="1"/>
</dbReference>
<dbReference type="PANTHER" id="PTHR11461:SF211">
    <property type="entry name" value="GH10112P-RELATED"/>
    <property type="match status" value="1"/>
</dbReference>